<dbReference type="SUPFAM" id="SSF53448">
    <property type="entry name" value="Nucleotide-diphospho-sugar transferases"/>
    <property type="match status" value="1"/>
</dbReference>
<comment type="catalytic activity">
    <reaction evidence="9">
        <text>an NDP-alpha-D-glucose + (2R)-3-phosphoglycerate = (2R)-2-O-(alpha-D-glucopyranosyl)-3-phospho-glycerate + a ribonucleoside 5'-diphosphate + H(+)</text>
        <dbReference type="Rhea" id="RHEA:47244"/>
        <dbReference type="ChEBI" id="CHEBI:15378"/>
        <dbReference type="ChEBI" id="CHEBI:57930"/>
        <dbReference type="ChEBI" id="CHEBI:58272"/>
        <dbReference type="ChEBI" id="CHEBI:62600"/>
        <dbReference type="ChEBI" id="CHEBI:76533"/>
        <dbReference type="EC" id="2.4.1.266"/>
    </reaction>
    <physiologicalReaction direction="left-to-right" evidence="9">
        <dbReference type="Rhea" id="RHEA:47245"/>
    </physiologicalReaction>
</comment>
<evidence type="ECO:0000256" key="5">
    <source>
        <dbReference type="ARBA" id="ARBA00022842"/>
    </source>
</evidence>
<evidence type="ECO:0000256" key="4">
    <source>
        <dbReference type="ARBA" id="ARBA00022679"/>
    </source>
</evidence>
<accession>A0AAE3KZD1</accession>
<evidence type="ECO:0000256" key="7">
    <source>
        <dbReference type="ARBA" id="ARBA00040894"/>
    </source>
</evidence>
<comment type="similarity">
    <text evidence="2">Belongs to the glycosyltransferase 2 family.</text>
</comment>
<dbReference type="PANTHER" id="PTHR48090">
    <property type="entry name" value="UNDECAPRENYL-PHOSPHATE 4-DEOXY-4-FORMAMIDO-L-ARABINOSE TRANSFERASE-RELATED"/>
    <property type="match status" value="1"/>
</dbReference>
<evidence type="ECO:0000256" key="9">
    <source>
        <dbReference type="ARBA" id="ARBA00048997"/>
    </source>
</evidence>
<evidence type="ECO:0000313" key="11">
    <source>
        <dbReference type="EMBL" id="MCR1898112.1"/>
    </source>
</evidence>
<dbReference type="InterPro" id="IPR029044">
    <property type="entry name" value="Nucleotide-diphossugar_trans"/>
</dbReference>
<reference evidence="11" key="1">
    <citation type="submission" date="2022-07" db="EMBL/GenBank/DDBJ databases">
        <title>Enhanced cultured diversity of the mouse gut microbiota enables custom-made synthetic communities.</title>
        <authorList>
            <person name="Afrizal A."/>
        </authorList>
    </citation>
    <scope>NUCLEOTIDE SEQUENCE</scope>
    <source>
        <strain evidence="11">DSM 28593</strain>
    </source>
</reference>
<organism evidence="11 12">
    <name type="scientific">Irregularibacter muris</name>
    <dbReference type="NCBI Taxonomy" id="1796619"/>
    <lineage>
        <taxon>Bacteria</taxon>
        <taxon>Bacillati</taxon>
        <taxon>Bacillota</taxon>
        <taxon>Clostridia</taxon>
        <taxon>Eubacteriales</taxon>
        <taxon>Eubacteriaceae</taxon>
        <taxon>Irregularibacter</taxon>
    </lineage>
</organism>
<dbReference type="InterPro" id="IPR001173">
    <property type="entry name" value="Glyco_trans_2-like"/>
</dbReference>
<dbReference type="Pfam" id="PF00535">
    <property type="entry name" value="Glycos_transf_2"/>
    <property type="match status" value="1"/>
</dbReference>
<keyword evidence="4" id="KW-0808">Transferase</keyword>
<feature type="domain" description="Glycosyltransferase 2-like" evidence="10">
    <location>
        <begin position="5"/>
        <end position="125"/>
    </location>
</feature>
<evidence type="ECO:0000256" key="8">
    <source>
        <dbReference type="ARBA" id="ARBA00048689"/>
    </source>
</evidence>
<dbReference type="AlphaFoldDB" id="A0AAE3KZD1"/>
<comment type="cofactor">
    <cofactor evidence="1">
        <name>Mg(2+)</name>
        <dbReference type="ChEBI" id="CHEBI:18420"/>
    </cofactor>
</comment>
<proteinExistence type="inferred from homology"/>
<evidence type="ECO:0000256" key="2">
    <source>
        <dbReference type="ARBA" id="ARBA00006739"/>
    </source>
</evidence>
<name>A0AAE3KZD1_9FIRM</name>
<dbReference type="EC" id="2.4.1.266" evidence="6"/>
<dbReference type="EMBL" id="JANKAS010000002">
    <property type="protein sequence ID" value="MCR1898112.1"/>
    <property type="molecule type" value="Genomic_DNA"/>
</dbReference>
<gene>
    <name evidence="11" type="ORF">NSA47_03810</name>
</gene>
<comment type="caution">
    <text evidence="11">The sequence shown here is derived from an EMBL/GenBank/DDBJ whole genome shotgun (WGS) entry which is preliminary data.</text>
</comment>
<evidence type="ECO:0000313" key="12">
    <source>
        <dbReference type="Proteomes" id="UP001205748"/>
    </source>
</evidence>
<dbReference type="Gene3D" id="3.90.550.10">
    <property type="entry name" value="Spore Coat Polysaccharide Biosynthesis Protein SpsA, Chain A"/>
    <property type="match status" value="1"/>
</dbReference>
<dbReference type="GO" id="GO:0016757">
    <property type="term" value="F:glycosyltransferase activity"/>
    <property type="evidence" value="ECO:0007669"/>
    <property type="project" value="UniProtKB-KW"/>
</dbReference>
<dbReference type="CDD" id="cd04179">
    <property type="entry name" value="DPM_DPG-synthase_like"/>
    <property type="match status" value="1"/>
</dbReference>
<protein>
    <recommendedName>
        <fullName evidence="7">Glucosyl-3-phosphoglycerate synthase</fullName>
        <ecNumber evidence="6">2.4.1.266</ecNumber>
    </recommendedName>
</protein>
<evidence type="ECO:0000256" key="6">
    <source>
        <dbReference type="ARBA" id="ARBA00039022"/>
    </source>
</evidence>
<dbReference type="InterPro" id="IPR050256">
    <property type="entry name" value="Glycosyltransferase_2"/>
</dbReference>
<keyword evidence="3" id="KW-0328">Glycosyltransferase</keyword>
<evidence type="ECO:0000259" key="10">
    <source>
        <dbReference type="Pfam" id="PF00535"/>
    </source>
</evidence>
<sequence length="209" mass="23276">MKIAAIIPAFNEESRIENVLNAVKKVEIIDEIIVVDDGSEDNTYHVAVKNGIKAIRLEKNQGKGGAIMKGVHSTDADTLVLLDADLIGLTPEHITDLIEPILGTDVQMTYGLFSDGRLATDFAQKVAPFLTGQRVVKREIFQQLAHLEISRFGMEVALTRYVRKNNIPSVGVPMANMTHVMKEEKLGLFKGFSARLKMYWEIIKIIKIS</sequence>
<comment type="catalytic activity">
    <reaction evidence="8">
        <text>(2R)-3-phosphoglycerate + UDP-alpha-D-glucose = (2R)-2-O-(alpha-D-glucopyranosyl)-3-phospho-glycerate + UDP + H(+)</text>
        <dbReference type="Rhea" id="RHEA:31319"/>
        <dbReference type="ChEBI" id="CHEBI:15378"/>
        <dbReference type="ChEBI" id="CHEBI:58223"/>
        <dbReference type="ChEBI" id="CHEBI:58272"/>
        <dbReference type="ChEBI" id="CHEBI:58885"/>
        <dbReference type="ChEBI" id="CHEBI:62600"/>
        <dbReference type="EC" id="2.4.1.266"/>
    </reaction>
    <physiologicalReaction direction="left-to-right" evidence="8">
        <dbReference type="Rhea" id="RHEA:31320"/>
    </physiologicalReaction>
</comment>
<dbReference type="Proteomes" id="UP001205748">
    <property type="component" value="Unassembled WGS sequence"/>
</dbReference>
<evidence type="ECO:0000256" key="1">
    <source>
        <dbReference type="ARBA" id="ARBA00001946"/>
    </source>
</evidence>
<dbReference type="PANTHER" id="PTHR48090:SF10">
    <property type="entry name" value="GLUCOSYL-3-PHOSPHOGLYCERATE SYNTHASE"/>
    <property type="match status" value="1"/>
</dbReference>
<keyword evidence="5" id="KW-0460">Magnesium</keyword>
<evidence type="ECO:0000256" key="3">
    <source>
        <dbReference type="ARBA" id="ARBA00022676"/>
    </source>
</evidence>
<dbReference type="RefSeq" id="WP_257529568.1">
    <property type="nucleotide sequence ID" value="NZ_JANKAS010000002.1"/>
</dbReference>
<keyword evidence="12" id="KW-1185">Reference proteome</keyword>